<evidence type="ECO:0000313" key="5">
    <source>
        <dbReference type="Proteomes" id="UP000032180"/>
    </source>
</evidence>
<dbReference type="PANTHER" id="PTHR33098:SF119">
    <property type="entry name" value="OS06G0566500 PROTEIN"/>
    <property type="match status" value="1"/>
</dbReference>
<dbReference type="STRING" id="77586.A0A0D9WRC1"/>
<feature type="domain" description="DUF4408" evidence="3">
    <location>
        <begin position="7"/>
        <end position="38"/>
    </location>
</feature>
<dbReference type="Gramene" id="LPERR06G15530.1">
    <property type="protein sequence ID" value="LPERR06G15530.1"/>
    <property type="gene ID" value="LPERR06G15530"/>
</dbReference>
<dbReference type="InterPro" id="IPR008480">
    <property type="entry name" value="DUF761_pln"/>
</dbReference>
<name>A0A0D9WRC1_9ORYZ</name>
<evidence type="ECO:0000256" key="1">
    <source>
        <dbReference type="SAM" id="MobiDB-lite"/>
    </source>
</evidence>
<dbReference type="HOGENOM" id="CLU_063778_0_0_1"/>
<organism evidence="4 5">
    <name type="scientific">Leersia perrieri</name>
    <dbReference type="NCBI Taxonomy" id="77586"/>
    <lineage>
        <taxon>Eukaryota</taxon>
        <taxon>Viridiplantae</taxon>
        <taxon>Streptophyta</taxon>
        <taxon>Embryophyta</taxon>
        <taxon>Tracheophyta</taxon>
        <taxon>Spermatophyta</taxon>
        <taxon>Magnoliopsida</taxon>
        <taxon>Liliopsida</taxon>
        <taxon>Poales</taxon>
        <taxon>Poaceae</taxon>
        <taxon>BOP clade</taxon>
        <taxon>Oryzoideae</taxon>
        <taxon>Oryzeae</taxon>
        <taxon>Oryzinae</taxon>
        <taxon>Leersia</taxon>
    </lineage>
</organism>
<evidence type="ECO:0000256" key="2">
    <source>
        <dbReference type="SAM" id="Phobius"/>
    </source>
</evidence>
<dbReference type="eggNOG" id="ENOG502RYM2">
    <property type="taxonomic scope" value="Eukaryota"/>
</dbReference>
<feature type="region of interest" description="Disordered" evidence="1">
    <location>
        <begin position="187"/>
        <end position="235"/>
    </location>
</feature>
<dbReference type="PANTHER" id="PTHR33098">
    <property type="entry name" value="COTTON FIBER (DUF761)"/>
    <property type="match status" value="1"/>
</dbReference>
<feature type="compositionally biased region" description="Gly residues" evidence="1">
    <location>
        <begin position="47"/>
        <end position="70"/>
    </location>
</feature>
<dbReference type="Pfam" id="PF14364">
    <property type="entry name" value="DUF4408"/>
    <property type="match status" value="1"/>
</dbReference>
<dbReference type="EnsemblPlants" id="LPERR06G15530.1">
    <property type="protein sequence ID" value="LPERR06G15530.1"/>
    <property type="gene ID" value="LPERR06G15530"/>
</dbReference>
<dbReference type="InterPro" id="IPR025520">
    <property type="entry name" value="DUF4408"/>
</dbReference>
<dbReference type="Proteomes" id="UP000032180">
    <property type="component" value="Chromosome 6"/>
</dbReference>
<accession>A0A0D9WRC1</accession>
<feature type="region of interest" description="Disordered" evidence="1">
    <location>
        <begin position="45"/>
        <end position="75"/>
    </location>
</feature>
<dbReference type="Pfam" id="PF05553">
    <property type="entry name" value="DUF761"/>
    <property type="match status" value="1"/>
</dbReference>
<reference evidence="5" key="2">
    <citation type="submission" date="2013-12" db="EMBL/GenBank/DDBJ databases">
        <authorList>
            <person name="Yu Y."/>
            <person name="Lee S."/>
            <person name="de Baynast K."/>
            <person name="Wissotski M."/>
            <person name="Liu L."/>
            <person name="Talag J."/>
            <person name="Goicoechea J."/>
            <person name="Angelova A."/>
            <person name="Jetty R."/>
            <person name="Kudrna D."/>
            <person name="Golser W."/>
            <person name="Rivera L."/>
            <person name="Zhang J."/>
            <person name="Wing R."/>
        </authorList>
    </citation>
    <scope>NUCLEOTIDE SEQUENCE</scope>
</reference>
<feature type="compositionally biased region" description="Acidic residues" evidence="1">
    <location>
        <begin position="213"/>
        <end position="232"/>
    </location>
</feature>
<keyword evidence="2" id="KW-0812">Transmembrane</keyword>
<evidence type="ECO:0000313" key="4">
    <source>
        <dbReference type="EnsemblPlants" id="LPERR06G15530.1"/>
    </source>
</evidence>
<reference evidence="4 5" key="1">
    <citation type="submission" date="2012-08" db="EMBL/GenBank/DDBJ databases">
        <title>Oryza genome evolution.</title>
        <authorList>
            <person name="Wing R.A."/>
        </authorList>
    </citation>
    <scope>NUCLEOTIDE SEQUENCE</scope>
</reference>
<proteinExistence type="predicted"/>
<feature type="transmembrane region" description="Helical" evidence="2">
    <location>
        <begin position="16"/>
        <end position="35"/>
    </location>
</feature>
<protein>
    <recommendedName>
        <fullName evidence="3">DUF4408 domain-containing protein</fullName>
    </recommendedName>
</protein>
<evidence type="ECO:0000259" key="3">
    <source>
        <dbReference type="Pfam" id="PF14364"/>
    </source>
</evidence>
<keyword evidence="5" id="KW-1185">Reference proteome</keyword>
<sequence length="276" mass="29015">MLEAVIPAVWSAVHGWFTPAVLFVVLNIVIGTIAVTSKVASATAAAGGEGEGSGGDWARGGSGGGGGGGGGERRGLSRVPSMALDRIRSFNLSSRFVASAPEPTVDGVVDLGIHGEAEAVAEVEMEAAVKEVVGEIEREEHAHIERSRSEAAEADVPRLPLRLRKSASDRSAFAHFEAEKAAAAAAEKEEETVAAVEARRPATTREAPRVWADDDGGGSETESGDEAEDAAGEVDARADDFINKFRHQLKLQRIDSYLRHRDMLRRSHAAAAVGSD</sequence>
<keyword evidence="2" id="KW-0472">Membrane</keyword>
<keyword evidence="2" id="KW-1133">Transmembrane helix</keyword>
<dbReference type="AlphaFoldDB" id="A0A0D9WRC1"/>
<reference evidence="4" key="3">
    <citation type="submission" date="2015-04" db="UniProtKB">
        <authorList>
            <consortium name="EnsemblPlants"/>
        </authorList>
    </citation>
    <scope>IDENTIFICATION</scope>
</reference>